<dbReference type="FunFam" id="1.10.10.10:FF:000018">
    <property type="entry name" value="DNA-binding response regulator ResD"/>
    <property type="match status" value="1"/>
</dbReference>
<evidence type="ECO:0000256" key="1">
    <source>
        <dbReference type="ARBA" id="ARBA00004496"/>
    </source>
</evidence>
<dbReference type="InterPro" id="IPR039420">
    <property type="entry name" value="WalR-like"/>
</dbReference>
<feature type="domain" description="Response regulatory" evidence="9">
    <location>
        <begin position="5"/>
        <end position="119"/>
    </location>
</feature>
<dbReference type="CDD" id="cd17574">
    <property type="entry name" value="REC_OmpR"/>
    <property type="match status" value="1"/>
</dbReference>
<dbReference type="STRING" id="1042163.BRLA_c038000"/>
<sequence>MLHAQLLVVDDELAIGKMLRTVLSKEGFEHVDVAISAEDALNACQNKTYDLILLDVMLPGKSGVEICPLLRVYTNAPILFVTAKNTDLDKLSGFAVGADDYITKPFHPLEVVARIKAHLRRYLQSTEREPIAVNPTTVYDFGHFLLDEQAGEVRVANKVVDFPAQVYQLLLFLCQNPNRIFSKQQLYEHVWGHNSFSDDNTVMVHIHRIRERIEPIPSNPIYLVTIRGLGYKLLQRGAKPV</sequence>
<accession>A0A075RFL2</accession>
<dbReference type="Gene3D" id="1.10.10.10">
    <property type="entry name" value="Winged helix-like DNA-binding domain superfamily/Winged helix DNA-binding domain"/>
    <property type="match status" value="1"/>
</dbReference>
<dbReference type="Pfam" id="PF00486">
    <property type="entry name" value="Trans_reg_C"/>
    <property type="match status" value="1"/>
</dbReference>
<dbReference type="GO" id="GO:0000156">
    <property type="term" value="F:phosphorelay response regulator activity"/>
    <property type="evidence" value="ECO:0007669"/>
    <property type="project" value="TreeGrafter"/>
</dbReference>
<feature type="DNA-binding region" description="OmpR/PhoB-type" evidence="8">
    <location>
        <begin position="136"/>
        <end position="235"/>
    </location>
</feature>
<dbReference type="SUPFAM" id="SSF52172">
    <property type="entry name" value="CheY-like"/>
    <property type="match status" value="1"/>
</dbReference>
<dbReference type="Proteomes" id="UP000005850">
    <property type="component" value="Chromosome"/>
</dbReference>
<protein>
    <submittedName>
        <fullName evidence="11">Sensory transduction protein RegX3</fullName>
    </submittedName>
</protein>
<dbReference type="PANTHER" id="PTHR48111:SF52">
    <property type="entry name" value="TRANSCRIPTIONAL REGULATORY PROTEIN YVRH"/>
    <property type="match status" value="1"/>
</dbReference>
<keyword evidence="12" id="KW-1185">Reference proteome</keyword>
<dbReference type="InterPro" id="IPR001867">
    <property type="entry name" value="OmpR/PhoB-type_DNA-bd"/>
</dbReference>
<keyword evidence="6" id="KW-0804">Transcription</keyword>
<dbReference type="RefSeq" id="WP_003338730.1">
    <property type="nucleotide sequence ID" value="NZ_CP007806.1"/>
</dbReference>
<evidence type="ECO:0000256" key="3">
    <source>
        <dbReference type="ARBA" id="ARBA00023012"/>
    </source>
</evidence>
<keyword evidence="2 7" id="KW-0597">Phosphoprotein</keyword>
<keyword evidence="3" id="KW-0902">Two-component regulatory system</keyword>
<dbReference type="EMBL" id="CP007806">
    <property type="protein sequence ID" value="AIG28100.1"/>
    <property type="molecule type" value="Genomic_DNA"/>
</dbReference>
<evidence type="ECO:0000313" key="12">
    <source>
        <dbReference type="Proteomes" id="UP000005850"/>
    </source>
</evidence>
<dbReference type="GO" id="GO:0000976">
    <property type="term" value="F:transcription cis-regulatory region binding"/>
    <property type="evidence" value="ECO:0007669"/>
    <property type="project" value="TreeGrafter"/>
</dbReference>
<dbReference type="PANTHER" id="PTHR48111">
    <property type="entry name" value="REGULATOR OF RPOS"/>
    <property type="match status" value="1"/>
</dbReference>
<organism evidence="11 12">
    <name type="scientific">Brevibacillus laterosporus LMG 15441</name>
    <dbReference type="NCBI Taxonomy" id="1042163"/>
    <lineage>
        <taxon>Bacteria</taxon>
        <taxon>Bacillati</taxon>
        <taxon>Bacillota</taxon>
        <taxon>Bacilli</taxon>
        <taxon>Bacillales</taxon>
        <taxon>Paenibacillaceae</taxon>
        <taxon>Brevibacillus</taxon>
    </lineage>
</organism>
<evidence type="ECO:0000259" key="9">
    <source>
        <dbReference type="PROSITE" id="PS50110"/>
    </source>
</evidence>
<dbReference type="eggNOG" id="COG0745">
    <property type="taxonomic scope" value="Bacteria"/>
</dbReference>
<dbReference type="Gene3D" id="3.40.50.2300">
    <property type="match status" value="1"/>
</dbReference>
<dbReference type="InterPro" id="IPR001789">
    <property type="entry name" value="Sig_transdc_resp-reg_receiver"/>
</dbReference>
<dbReference type="InterPro" id="IPR036388">
    <property type="entry name" value="WH-like_DNA-bd_sf"/>
</dbReference>
<evidence type="ECO:0000256" key="5">
    <source>
        <dbReference type="ARBA" id="ARBA00023125"/>
    </source>
</evidence>
<dbReference type="GO" id="GO:0006355">
    <property type="term" value="P:regulation of DNA-templated transcription"/>
    <property type="evidence" value="ECO:0007669"/>
    <property type="project" value="InterPro"/>
</dbReference>
<evidence type="ECO:0000256" key="6">
    <source>
        <dbReference type="ARBA" id="ARBA00023163"/>
    </source>
</evidence>
<evidence type="ECO:0000256" key="2">
    <source>
        <dbReference type="ARBA" id="ARBA00022553"/>
    </source>
</evidence>
<dbReference type="PROSITE" id="PS51755">
    <property type="entry name" value="OMPR_PHOB"/>
    <property type="match status" value="1"/>
</dbReference>
<comment type="subcellular location">
    <subcellularLocation>
        <location evidence="1">Cytoplasm</location>
    </subcellularLocation>
</comment>
<feature type="modified residue" description="4-aspartylphosphate" evidence="7">
    <location>
        <position position="55"/>
    </location>
</feature>
<dbReference type="InterPro" id="IPR011006">
    <property type="entry name" value="CheY-like_superfamily"/>
</dbReference>
<dbReference type="Gene3D" id="6.10.250.690">
    <property type="match status" value="1"/>
</dbReference>
<gene>
    <name evidence="11" type="primary">regX3</name>
    <name evidence="11" type="ORF">BRLA_c038000</name>
</gene>
<dbReference type="HOGENOM" id="CLU_000445_30_4_9"/>
<evidence type="ECO:0000259" key="10">
    <source>
        <dbReference type="PROSITE" id="PS51755"/>
    </source>
</evidence>
<dbReference type="AlphaFoldDB" id="A0A075RFL2"/>
<evidence type="ECO:0000313" key="11">
    <source>
        <dbReference type="EMBL" id="AIG28100.1"/>
    </source>
</evidence>
<dbReference type="SMART" id="SM00448">
    <property type="entry name" value="REC"/>
    <property type="match status" value="1"/>
</dbReference>
<dbReference type="PROSITE" id="PS50110">
    <property type="entry name" value="RESPONSE_REGULATORY"/>
    <property type="match status" value="1"/>
</dbReference>
<evidence type="ECO:0000256" key="8">
    <source>
        <dbReference type="PROSITE-ProRule" id="PRU01091"/>
    </source>
</evidence>
<feature type="domain" description="OmpR/PhoB-type" evidence="10">
    <location>
        <begin position="136"/>
        <end position="235"/>
    </location>
</feature>
<dbReference type="Pfam" id="PF00072">
    <property type="entry name" value="Response_reg"/>
    <property type="match status" value="1"/>
</dbReference>
<dbReference type="GO" id="GO:0005829">
    <property type="term" value="C:cytosol"/>
    <property type="evidence" value="ECO:0007669"/>
    <property type="project" value="TreeGrafter"/>
</dbReference>
<dbReference type="SMART" id="SM00862">
    <property type="entry name" value="Trans_reg_C"/>
    <property type="match status" value="1"/>
</dbReference>
<dbReference type="SUPFAM" id="SSF46894">
    <property type="entry name" value="C-terminal effector domain of the bipartite response regulators"/>
    <property type="match status" value="1"/>
</dbReference>
<reference evidence="11 12" key="1">
    <citation type="journal article" date="2011" name="J. Bacteriol.">
        <title>Genome sequence of Brevibacillus laterosporus LMG 15441, a pathogen of invertebrates.</title>
        <authorList>
            <person name="Djukic M."/>
            <person name="Poehlein A."/>
            <person name="Thurmer A."/>
            <person name="Daniel R."/>
        </authorList>
    </citation>
    <scope>NUCLEOTIDE SEQUENCE [LARGE SCALE GENOMIC DNA]</scope>
    <source>
        <strain evidence="11 12">LMG 15441</strain>
    </source>
</reference>
<dbReference type="CDD" id="cd00383">
    <property type="entry name" value="trans_reg_C"/>
    <property type="match status" value="1"/>
</dbReference>
<keyword evidence="5 8" id="KW-0238">DNA-binding</keyword>
<evidence type="ECO:0000256" key="4">
    <source>
        <dbReference type="ARBA" id="ARBA00023015"/>
    </source>
</evidence>
<dbReference type="InterPro" id="IPR016032">
    <property type="entry name" value="Sig_transdc_resp-reg_C-effctor"/>
</dbReference>
<keyword evidence="4" id="KW-0805">Transcription regulation</keyword>
<dbReference type="GO" id="GO:0032993">
    <property type="term" value="C:protein-DNA complex"/>
    <property type="evidence" value="ECO:0007669"/>
    <property type="project" value="TreeGrafter"/>
</dbReference>
<proteinExistence type="predicted"/>
<dbReference type="KEGG" id="blr:BRLA_c038000"/>
<name>A0A075RFL2_BRELA</name>
<evidence type="ECO:0000256" key="7">
    <source>
        <dbReference type="PROSITE-ProRule" id="PRU00169"/>
    </source>
</evidence>